<keyword evidence="1" id="KW-0238">DNA-binding</keyword>
<feature type="domain" description="Core-binding (CB)" evidence="4">
    <location>
        <begin position="27"/>
        <end position="100"/>
    </location>
</feature>
<dbReference type="Pfam" id="PF00589">
    <property type="entry name" value="Phage_integrase"/>
    <property type="match status" value="1"/>
</dbReference>
<evidence type="ECO:0000313" key="5">
    <source>
        <dbReference type="EMBL" id="CAB4892527.1"/>
    </source>
</evidence>
<accession>A0A6J7FAP0</accession>
<organism evidence="5">
    <name type="scientific">freshwater metagenome</name>
    <dbReference type="NCBI Taxonomy" id="449393"/>
    <lineage>
        <taxon>unclassified sequences</taxon>
        <taxon>metagenomes</taxon>
        <taxon>ecological metagenomes</taxon>
    </lineage>
</organism>
<evidence type="ECO:0000256" key="2">
    <source>
        <dbReference type="ARBA" id="ARBA00023172"/>
    </source>
</evidence>
<gene>
    <name evidence="5" type="ORF">UFOPK3564_00102</name>
</gene>
<feature type="domain" description="Tyr recombinase" evidence="3">
    <location>
        <begin position="125"/>
        <end position="347"/>
    </location>
</feature>
<dbReference type="PROSITE" id="PS51898">
    <property type="entry name" value="TYR_RECOMBINASE"/>
    <property type="match status" value="1"/>
</dbReference>
<dbReference type="InterPro" id="IPR013762">
    <property type="entry name" value="Integrase-like_cat_sf"/>
</dbReference>
<sequence>MSATEVDAADVDDGVQLQLHPGEGEHQALVAAIDAWAMSLASPHTRRAYRRAIERLIDRYGEVSAVSLAEFRDDLADEGARAGTVRQAMTGVVSCTRWLVDAGFVPGDVLRALERVDRPRSRDDRPPKAPTPAQVLALRQIAPATAFPGDPLRQAHGAAIVALLADTGLRVSEAVALKRAQIRPARPRAQLLAAAHGRATVARAASIDVLEGKGGVARTVPVGADVLRALEHLDKIADLPDRAGDPAIPALAAGGRRGRVASPDAPMSTRTVGRILQALGDAIALPPGTIYPHALRHAYALGQLDPTQRPDGKPLTLGTLQRRLGHRSSATTARYLLAAEDPDLAML</sequence>
<dbReference type="SUPFAM" id="SSF56349">
    <property type="entry name" value="DNA breaking-rejoining enzymes"/>
    <property type="match status" value="1"/>
</dbReference>
<dbReference type="PANTHER" id="PTHR30349:SF41">
    <property type="entry name" value="INTEGRASE_RECOMBINASE PROTEIN MJ0367-RELATED"/>
    <property type="match status" value="1"/>
</dbReference>
<evidence type="ECO:0000259" key="3">
    <source>
        <dbReference type="PROSITE" id="PS51898"/>
    </source>
</evidence>
<dbReference type="Gene3D" id="1.10.443.10">
    <property type="entry name" value="Intergrase catalytic core"/>
    <property type="match status" value="1"/>
</dbReference>
<name>A0A6J7FAP0_9ZZZZ</name>
<dbReference type="CDD" id="cd00397">
    <property type="entry name" value="DNA_BRE_C"/>
    <property type="match status" value="1"/>
</dbReference>
<evidence type="ECO:0000256" key="1">
    <source>
        <dbReference type="ARBA" id="ARBA00023125"/>
    </source>
</evidence>
<proteinExistence type="predicted"/>
<keyword evidence="2" id="KW-0233">DNA recombination</keyword>
<dbReference type="PROSITE" id="PS51900">
    <property type="entry name" value="CB"/>
    <property type="match status" value="1"/>
</dbReference>
<dbReference type="AlphaFoldDB" id="A0A6J7FAP0"/>
<dbReference type="GO" id="GO:0003677">
    <property type="term" value="F:DNA binding"/>
    <property type="evidence" value="ECO:0007669"/>
    <property type="project" value="UniProtKB-KW"/>
</dbReference>
<dbReference type="InterPro" id="IPR050090">
    <property type="entry name" value="Tyrosine_recombinase_XerCD"/>
</dbReference>
<dbReference type="GO" id="GO:0006310">
    <property type="term" value="P:DNA recombination"/>
    <property type="evidence" value="ECO:0007669"/>
    <property type="project" value="UniProtKB-KW"/>
</dbReference>
<reference evidence="5" key="1">
    <citation type="submission" date="2020-05" db="EMBL/GenBank/DDBJ databases">
        <authorList>
            <person name="Chiriac C."/>
            <person name="Salcher M."/>
            <person name="Ghai R."/>
            <person name="Kavagutti S V."/>
        </authorList>
    </citation>
    <scope>NUCLEOTIDE SEQUENCE</scope>
</reference>
<dbReference type="InterPro" id="IPR011010">
    <property type="entry name" value="DNA_brk_join_enz"/>
</dbReference>
<evidence type="ECO:0000259" key="4">
    <source>
        <dbReference type="PROSITE" id="PS51900"/>
    </source>
</evidence>
<dbReference type="InterPro" id="IPR044068">
    <property type="entry name" value="CB"/>
</dbReference>
<dbReference type="InterPro" id="IPR002104">
    <property type="entry name" value="Integrase_catalytic"/>
</dbReference>
<dbReference type="EMBL" id="CAFBMK010000003">
    <property type="protein sequence ID" value="CAB4892527.1"/>
    <property type="molecule type" value="Genomic_DNA"/>
</dbReference>
<dbReference type="GO" id="GO:0015074">
    <property type="term" value="P:DNA integration"/>
    <property type="evidence" value="ECO:0007669"/>
    <property type="project" value="InterPro"/>
</dbReference>
<dbReference type="PANTHER" id="PTHR30349">
    <property type="entry name" value="PHAGE INTEGRASE-RELATED"/>
    <property type="match status" value="1"/>
</dbReference>
<protein>
    <submittedName>
        <fullName evidence="5">Unannotated protein</fullName>
    </submittedName>
</protein>